<dbReference type="GO" id="GO:0008757">
    <property type="term" value="F:S-adenosylmethionine-dependent methyltransferase activity"/>
    <property type="evidence" value="ECO:0007669"/>
    <property type="project" value="InterPro"/>
</dbReference>
<dbReference type="AlphaFoldDB" id="A0A9W6NFW8"/>
<dbReference type="PRINTS" id="PR00996">
    <property type="entry name" value="CHERMTFRASE"/>
</dbReference>
<evidence type="ECO:0000256" key="4">
    <source>
        <dbReference type="PROSITE-ProRule" id="PRU00339"/>
    </source>
</evidence>
<protein>
    <submittedName>
        <fullName evidence="7">Biofilm formation methyltransferase WspC</fullName>
    </submittedName>
</protein>
<dbReference type="InterPro" id="IPR022642">
    <property type="entry name" value="CheR_C"/>
</dbReference>
<dbReference type="InterPro" id="IPR011990">
    <property type="entry name" value="TPR-like_helical_dom_sf"/>
</dbReference>
<feature type="domain" description="CheR-type methyltransferase" evidence="6">
    <location>
        <begin position="6"/>
        <end position="242"/>
    </location>
</feature>
<feature type="repeat" description="TPR" evidence="4">
    <location>
        <begin position="344"/>
        <end position="377"/>
    </location>
</feature>
<dbReference type="InterPro" id="IPR029063">
    <property type="entry name" value="SAM-dependent_MTases_sf"/>
</dbReference>
<keyword evidence="3" id="KW-0949">S-adenosyl-L-methionine</keyword>
<dbReference type="PANTHER" id="PTHR24422:SF19">
    <property type="entry name" value="CHEMOTAXIS PROTEIN METHYLTRANSFERASE"/>
    <property type="match status" value="1"/>
</dbReference>
<name>A0A9W6NFW8_9PSED</name>
<organism evidence="7 8">
    <name type="scientific">Pseudomonas turukhanskensis</name>
    <dbReference type="NCBI Taxonomy" id="1806536"/>
    <lineage>
        <taxon>Bacteria</taxon>
        <taxon>Pseudomonadati</taxon>
        <taxon>Pseudomonadota</taxon>
        <taxon>Gammaproteobacteria</taxon>
        <taxon>Pseudomonadales</taxon>
        <taxon>Pseudomonadaceae</taxon>
        <taxon>Pseudomonas</taxon>
    </lineage>
</organism>
<accession>A0A9W6NFW8</accession>
<dbReference type="SUPFAM" id="SSF53335">
    <property type="entry name" value="S-adenosyl-L-methionine-dependent methyltransferases"/>
    <property type="match status" value="1"/>
</dbReference>
<dbReference type="Pfam" id="PF01739">
    <property type="entry name" value="CheR"/>
    <property type="match status" value="1"/>
</dbReference>
<dbReference type="GO" id="GO:0032259">
    <property type="term" value="P:methylation"/>
    <property type="evidence" value="ECO:0007669"/>
    <property type="project" value="UniProtKB-KW"/>
</dbReference>
<keyword evidence="2" id="KW-0808">Transferase</keyword>
<evidence type="ECO:0000259" key="6">
    <source>
        <dbReference type="PROSITE" id="PS50123"/>
    </source>
</evidence>
<dbReference type="Gene3D" id="3.40.50.150">
    <property type="entry name" value="Vaccinia Virus protein VP39"/>
    <property type="match status" value="1"/>
</dbReference>
<dbReference type="EMBL" id="BSFN01000005">
    <property type="protein sequence ID" value="GLK89066.1"/>
    <property type="molecule type" value="Genomic_DNA"/>
</dbReference>
<reference evidence="7" key="1">
    <citation type="journal article" date="2014" name="Int. J. Syst. Evol. Microbiol.">
        <title>Complete genome sequence of Corynebacterium casei LMG S-19264T (=DSM 44701T), isolated from a smear-ripened cheese.</title>
        <authorList>
            <consortium name="US DOE Joint Genome Institute (JGI-PGF)"/>
            <person name="Walter F."/>
            <person name="Albersmeier A."/>
            <person name="Kalinowski J."/>
            <person name="Ruckert C."/>
        </authorList>
    </citation>
    <scope>NUCLEOTIDE SEQUENCE</scope>
    <source>
        <strain evidence="7">VKM B-2935</strain>
    </source>
</reference>
<evidence type="ECO:0000256" key="3">
    <source>
        <dbReference type="ARBA" id="ARBA00022691"/>
    </source>
</evidence>
<feature type="compositionally biased region" description="Pro residues" evidence="5">
    <location>
        <begin position="280"/>
        <end position="289"/>
    </location>
</feature>
<proteinExistence type="predicted"/>
<keyword evidence="8" id="KW-1185">Reference proteome</keyword>
<dbReference type="InterPro" id="IPR019734">
    <property type="entry name" value="TPR_rpt"/>
</dbReference>
<dbReference type="SUPFAM" id="SSF48452">
    <property type="entry name" value="TPR-like"/>
    <property type="match status" value="1"/>
</dbReference>
<comment type="caution">
    <text evidence="7">The sequence shown here is derived from an EMBL/GenBank/DDBJ whole genome shotgun (WGS) entry which is preliminary data.</text>
</comment>
<dbReference type="SMART" id="SM00138">
    <property type="entry name" value="MeTrc"/>
    <property type="match status" value="1"/>
</dbReference>
<dbReference type="RefSeq" id="WP_271195279.1">
    <property type="nucleotide sequence ID" value="NZ_BSFN01000005.1"/>
</dbReference>
<keyword evidence="1 7" id="KW-0489">Methyltransferase</keyword>
<dbReference type="PROSITE" id="PS50123">
    <property type="entry name" value="CHER"/>
    <property type="match status" value="1"/>
</dbReference>
<evidence type="ECO:0000256" key="2">
    <source>
        <dbReference type="ARBA" id="ARBA00022679"/>
    </source>
</evidence>
<dbReference type="PROSITE" id="PS50005">
    <property type="entry name" value="TPR"/>
    <property type="match status" value="1"/>
</dbReference>
<sequence>MTVDPRFEQLLKDKIGLDAITVGASIIERAVRRCMASVPGRDLETFWHDLHHSDAELQALIEAVIVPETWFFRYPESFATLARMATRRAAELAGARPLRLLSLPCSTGEEPYSIAMCLLDAGLAADAFKVDALDISPLSIERATVGRYGRNSFRGETLGFRNRHFSTEANGYRLNESVRKQVRFQVGNLLEPGLLAGEQAYDFVFCRNLLIYFDVATQEQTMDVLKRLTRDDGVLFIGPAEASLFTRLGMQSLGIALSFAFRRQPVNQPPAPVTVAPVVRRPPPLPTPRPVATLPVKPANKKAATPADDSAAQLAQLAALANQGRTAEARRLGDALLARHGPSAEVFYWLGLLCEVENDAAGAQGFYRKALYLQPQHPAALAQLAALLAAQGDTAGAQRLQARAQRGAGRNE</sequence>
<keyword evidence="4" id="KW-0802">TPR repeat</keyword>
<evidence type="ECO:0000313" key="8">
    <source>
        <dbReference type="Proteomes" id="UP001143328"/>
    </source>
</evidence>
<dbReference type="InterPro" id="IPR000780">
    <property type="entry name" value="CheR_MeTrfase"/>
</dbReference>
<feature type="region of interest" description="Disordered" evidence="5">
    <location>
        <begin position="272"/>
        <end position="292"/>
    </location>
</feature>
<dbReference type="InterPro" id="IPR050903">
    <property type="entry name" value="Bact_Chemotaxis_MeTrfase"/>
</dbReference>
<dbReference type="Gene3D" id="1.25.40.10">
    <property type="entry name" value="Tetratricopeptide repeat domain"/>
    <property type="match status" value="1"/>
</dbReference>
<reference evidence="7" key="2">
    <citation type="submission" date="2023-01" db="EMBL/GenBank/DDBJ databases">
        <authorList>
            <person name="Sun Q."/>
            <person name="Evtushenko L."/>
        </authorList>
    </citation>
    <scope>NUCLEOTIDE SEQUENCE</scope>
    <source>
        <strain evidence="7">VKM B-2935</strain>
    </source>
</reference>
<dbReference type="Proteomes" id="UP001143328">
    <property type="component" value="Unassembled WGS sequence"/>
</dbReference>
<gene>
    <name evidence="7" type="primary">wspC</name>
    <name evidence="7" type="ORF">GCM10017655_21280</name>
</gene>
<evidence type="ECO:0000256" key="5">
    <source>
        <dbReference type="SAM" id="MobiDB-lite"/>
    </source>
</evidence>
<dbReference type="PANTHER" id="PTHR24422">
    <property type="entry name" value="CHEMOTAXIS PROTEIN METHYLTRANSFERASE"/>
    <property type="match status" value="1"/>
</dbReference>
<evidence type="ECO:0000313" key="7">
    <source>
        <dbReference type="EMBL" id="GLK89066.1"/>
    </source>
</evidence>
<evidence type="ECO:0000256" key="1">
    <source>
        <dbReference type="ARBA" id="ARBA00022603"/>
    </source>
</evidence>